<dbReference type="Proteomes" id="UP000271162">
    <property type="component" value="Unassembled WGS sequence"/>
</dbReference>
<evidence type="ECO:0000313" key="3">
    <source>
        <dbReference type="Proteomes" id="UP000271162"/>
    </source>
</evidence>
<feature type="compositionally biased region" description="Polar residues" evidence="1">
    <location>
        <begin position="62"/>
        <end position="80"/>
    </location>
</feature>
<name>A0A0N4XYU8_NIPBR</name>
<evidence type="ECO:0000313" key="2">
    <source>
        <dbReference type="EMBL" id="VDL71877.1"/>
    </source>
</evidence>
<dbReference type="STRING" id="27835.A0A0N4XYU8"/>
<reference evidence="4" key="1">
    <citation type="submission" date="2016-04" db="UniProtKB">
        <authorList>
            <consortium name="WormBaseParasite"/>
        </authorList>
    </citation>
    <scope>IDENTIFICATION</scope>
</reference>
<feature type="compositionally biased region" description="Basic and acidic residues" evidence="1">
    <location>
        <begin position="1"/>
        <end position="14"/>
    </location>
</feature>
<reference evidence="2 3" key="2">
    <citation type="submission" date="2018-11" db="EMBL/GenBank/DDBJ databases">
        <authorList>
            <consortium name="Pathogen Informatics"/>
        </authorList>
    </citation>
    <scope>NUCLEOTIDE SEQUENCE [LARGE SCALE GENOMIC DNA]</scope>
</reference>
<evidence type="ECO:0000256" key="1">
    <source>
        <dbReference type="SAM" id="MobiDB-lite"/>
    </source>
</evidence>
<protein>
    <submittedName>
        <fullName evidence="4">Nuclear transcription factor Y subunit</fullName>
    </submittedName>
</protein>
<proteinExistence type="predicted"/>
<evidence type="ECO:0000313" key="4">
    <source>
        <dbReference type="WBParaSite" id="NBR_0000828701-mRNA-1"/>
    </source>
</evidence>
<feature type="region of interest" description="Disordered" evidence="1">
    <location>
        <begin position="181"/>
        <end position="223"/>
    </location>
</feature>
<feature type="compositionally biased region" description="Basic and acidic residues" evidence="1">
    <location>
        <begin position="106"/>
        <end position="126"/>
    </location>
</feature>
<dbReference type="WBParaSite" id="NBR_0000828701-mRNA-1">
    <property type="protein sequence ID" value="NBR_0000828701-mRNA-1"/>
    <property type="gene ID" value="NBR_0000828701"/>
</dbReference>
<gene>
    <name evidence="2" type="ORF">NBR_LOCUS8288</name>
</gene>
<dbReference type="AlphaFoldDB" id="A0A0N4XYU8"/>
<accession>A0A0N4XYU8</accession>
<organism evidence="4">
    <name type="scientific">Nippostrongylus brasiliensis</name>
    <name type="common">Rat hookworm</name>
    <dbReference type="NCBI Taxonomy" id="27835"/>
    <lineage>
        <taxon>Eukaryota</taxon>
        <taxon>Metazoa</taxon>
        <taxon>Ecdysozoa</taxon>
        <taxon>Nematoda</taxon>
        <taxon>Chromadorea</taxon>
        <taxon>Rhabditida</taxon>
        <taxon>Rhabditina</taxon>
        <taxon>Rhabditomorpha</taxon>
        <taxon>Strongyloidea</taxon>
        <taxon>Heligmosomidae</taxon>
        <taxon>Nippostrongylus</taxon>
    </lineage>
</organism>
<feature type="compositionally biased region" description="Basic residues" evidence="1">
    <location>
        <begin position="203"/>
        <end position="223"/>
    </location>
</feature>
<feature type="compositionally biased region" description="Basic and acidic residues" evidence="1">
    <location>
        <begin position="34"/>
        <end position="52"/>
    </location>
</feature>
<feature type="region of interest" description="Disordered" evidence="1">
    <location>
        <begin position="1"/>
        <end position="158"/>
    </location>
</feature>
<sequence length="223" mass="24571">MAECAHKKLEKIAEDLPSTSVDSSPMEDNLVSGEKSDKEPLLAARIDGHRFSQDPMEIQPGSEHSQIPTPESASLSGGNQNEDDTTDNGIIPPTVYPNLDPNSHLLNDDLNKKKEKSAANRPDFKKSVSIAPAEILLRGSSIQSGDRSPPAYDSDMGYTERTPLLAPCSSLPTVVGYDTAGPIFDYPGPSTARSETGRDEMRRRKRRMRKYNHQRHAAVQKMR</sequence>
<dbReference type="EMBL" id="UYSL01019986">
    <property type="protein sequence ID" value="VDL71877.1"/>
    <property type="molecule type" value="Genomic_DNA"/>
</dbReference>
<keyword evidence="3" id="KW-1185">Reference proteome</keyword>